<evidence type="ECO:0000313" key="3">
    <source>
        <dbReference type="Proteomes" id="UP000714380"/>
    </source>
</evidence>
<keyword evidence="1" id="KW-0732">Signal</keyword>
<dbReference type="RefSeq" id="WP_225675820.1">
    <property type="nucleotide sequence ID" value="NZ_JAEDAH010000088.1"/>
</dbReference>
<comment type="caution">
    <text evidence="2">The sequence shown here is derived from an EMBL/GenBank/DDBJ whole genome shotgun (WGS) entry which is preliminary data.</text>
</comment>
<sequence>MKIITTLALGAVLISPSATAALQAMDEQALSETFGQAIFEVTDQGVSQADGSTLEMLRLTIGARVELNANIEEISLGRYWRPEGTNCTGGAGGDKICYNNVVPVTYDDNVKWACTANPCGSVGLGSDQYVSSALTHDTGGEKSFFDESVFPGGFKPDGGVDIKLRDVTMGQAINKGNGVYELLPFVQENPYLEFAFDESSGVRKLVGFRLGAEESFGYQGNIIDVISGFIRPTITADVELDLGALGKLPLGSISLEAFLGGVRTVGWLDTKTLDLTNVSGAASLLVTSPEKLLDESPHPQLFPVQSNYLNHTNAFFFSMGTRSIQWSAVQGFSPEVTSPGFWINLGGDGGLIAKTQEGQHPNNYFPNHPKFQLYGGNTNYGDINTLPSWSQTYNTN</sequence>
<gene>
    <name evidence="2" type="ORF">I9W95_13615</name>
</gene>
<feature type="chain" id="PRO_5046230045" evidence="1">
    <location>
        <begin position="21"/>
        <end position="396"/>
    </location>
</feature>
<organism evidence="2 3">
    <name type="scientific">Thalassolituus marinus</name>
    <dbReference type="NCBI Taxonomy" id="671053"/>
    <lineage>
        <taxon>Bacteria</taxon>
        <taxon>Pseudomonadati</taxon>
        <taxon>Pseudomonadota</taxon>
        <taxon>Gammaproteobacteria</taxon>
        <taxon>Oceanospirillales</taxon>
        <taxon>Oceanospirillaceae</taxon>
        <taxon>Thalassolituus</taxon>
    </lineage>
</organism>
<keyword evidence="3" id="KW-1185">Reference proteome</keyword>
<dbReference type="Proteomes" id="UP000714380">
    <property type="component" value="Unassembled WGS sequence"/>
</dbReference>
<dbReference type="EMBL" id="JAEDAH010000088">
    <property type="protein sequence ID" value="MCA6064647.1"/>
    <property type="molecule type" value="Genomic_DNA"/>
</dbReference>
<feature type="signal peptide" evidence="1">
    <location>
        <begin position="1"/>
        <end position="20"/>
    </location>
</feature>
<name>A0ABS7ZSR1_9GAMM</name>
<evidence type="ECO:0000313" key="2">
    <source>
        <dbReference type="EMBL" id="MCA6064647.1"/>
    </source>
</evidence>
<proteinExistence type="predicted"/>
<protein>
    <submittedName>
        <fullName evidence="2">Uncharacterized protein</fullName>
    </submittedName>
</protein>
<reference evidence="2 3" key="1">
    <citation type="submission" date="2020-12" db="EMBL/GenBank/DDBJ databases">
        <title>Novel Thalassolituus-related marine hydrocarbonoclastic bacteria mediated algae-derived hydrocarbons mineralization in twilight zone of the northern South China Sea.</title>
        <authorList>
            <person name="Dong C."/>
        </authorList>
    </citation>
    <scope>NUCLEOTIDE SEQUENCE [LARGE SCALE GENOMIC DNA]</scope>
    <source>
        <strain evidence="2 3">IMCC1826</strain>
    </source>
</reference>
<accession>A0ABS7ZSR1</accession>
<evidence type="ECO:0000256" key="1">
    <source>
        <dbReference type="SAM" id="SignalP"/>
    </source>
</evidence>